<dbReference type="SMART" id="SM00235">
    <property type="entry name" value="ZnMc"/>
    <property type="match status" value="1"/>
</dbReference>
<evidence type="ECO:0000256" key="15">
    <source>
        <dbReference type="ARBA" id="ARBA00037865"/>
    </source>
</evidence>
<feature type="compositionally biased region" description="Pro residues" evidence="20">
    <location>
        <begin position="296"/>
        <end position="305"/>
    </location>
</feature>
<feature type="domain" description="Peptidase M12A" evidence="21">
    <location>
        <begin position="84"/>
        <end position="277"/>
    </location>
</feature>
<evidence type="ECO:0000256" key="7">
    <source>
        <dbReference type="ARBA" id="ARBA00022801"/>
    </source>
</evidence>
<dbReference type="PRINTS" id="PR00480">
    <property type="entry name" value="ASTACIN"/>
</dbReference>
<keyword evidence="13" id="KW-0278">Fertilization</keyword>
<dbReference type="EMBL" id="JACASE010000007">
    <property type="protein sequence ID" value="KAF6445946.1"/>
    <property type="molecule type" value="Genomic_DNA"/>
</dbReference>
<feature type="region of interest" description="Disordered" evidence="20">
    <location>
        <begin position="275"/>
        <end position="305"/>
    </location>
</feature>
<comment type="cofactor">
    <cofactor evidence="18 19">
        <name>Zn(2+)</name>
        <dbReference type="ChEBI" id="CHEBI:29105"/>
    </cofactor>
    <text evidence="18 19">Binds 1 zinc ion per subunit.</text>
</comment>
<feature type="chain" id="PRO_5029945609" description="Metalloendopeptidase" evidence="19">
    <location>
        <begin position="21"/>
        <end position="421"/>
    </location>
</feature>
<feature type="binding site" evidence="18">
    <location>
        <position position="187"/>
    </location>
    <ligand>
        <name>Zn(2+)</name>
        <dbReference type="ChEBI" id="CHEBI:29105"/>
        <note>catalytic</note>
    </ligand>
</feature>
<evidence type="ECO:0000256" key="14">
    <source>
        <dbReference type="ARBA" id="ARBA00023329"/>
    </source>
</evidence>
<evidence type="ECO:0000256" key="12">
    <source>
        <dbReference type="ARBA" id="ARBA00023157"/>
    </source>
</evidence>
<keyword evidence="6 19" id="KW-0732">Signal</keyword>
<accession>A0A7J8FE42</accession>
<evidence type="ECO:0000256" key="20">
    <source>
        <dbReference type="SAM" id="MobiDB-lite"/>
    </source>
</evidence>
<comment type="caution">
    <text evidence="18">Lacks conserved residue(s) required for the propagation of feature annotation.</text>
</comment>
<dbReference type="InterPro" id="IPR024079">
    <property type="entry name" value="MetalloPept_cat_dom_sf"/>
</dbReference>
<dbReference type="Pfam" id="PF01400">
    <property type="entry name" value="Astacin"/>
    <property type="match status" value="1"/>
</dbReference>
<comment type="subcellular location">
    <subcellularLocation>
        <location evidence="1">Cell membrane</location>
    </subcellularLocation>
    <subcellularLocation>
        <location evidence="15">Cytoplasmic vesicle</location>
        <location evidence="15">Secretory vesicle</location>
        <location evidence="15">Cortical granule</location>
    </subcellularLocation>
</comment>
<dbReference type="Proteomes" id="UP000593571">
    <property type="component" value="Unassembled WGS sequence"/>
</dbReference>
<dbReference type="AlphaFoldDB" id="A0A7J8FE42"/>
<evidence type="ECO:0000313" key="22">
    <source>
        <dbReference type="EMBL" id="KAF6445946.1"/>
    </source>
</evidence>
<gene>
    <name evidence="22" type="ORF">HJG63_001111</name>
</gene>
<dbReference type="PROSITE" id="PS51864">
    <property type="entry name" value="ASTACIN"/>
    <property type="match status" value="1"/>
</dbReference>
<keyword evidence="5 18" id="KW-0479">Metal-binding</keyword>
<keyword evidence="10" id="KW-0472">Membrane</keyword>
<evidence type="ECO:0000256" key="2">
    <source>
        <dbReference type="ARBA" id="ARBA00022475"/>
    </source>
</evidence>
<evidence type="ECO:0000259" key="21">
    <source>
        <dbReference type="PROSITE" id="PS51864"/>
    </source>
</evidence>
<evidence type="ECO:0000256" key="16">
    <source>
        <dbReference type="ARBA" id="ARBA00057258"/>
    </source>
</evidence>
<reference evidence="22 23" key="1">
    <citation type="journal article" date="2020" name="Nature">
        <title>Six reference-quality genomes reveal evolution of bat adaptations.</title>
        <authorList>
            <person name="Jebb D."/>
            <person name="Huang Z."/>
            <person name="Pippel M."/>
            <person name="Hughes G.M."/>
            <person name="Lavrichenko K."/>
            <person name="Devanna P."/>
            <person name="Winkler S."/>
            <person name="Jermiin L.S."/>
            <person name="Skirmuntt E.C."/>
            <person name="Katzourakis A."/>
            <person name="Burkitt-Gray L."/>
            <person name="Ray D.A."/>
            <person name="Sullivan K.A.M."/>
            <person name="Roscito J.G."/>
            <person name="Kirilenko B.M."/>
            <person name="Davalos L.M."/>
            <person name="Corthals A.P."/>
            <person name="Power M.L."/>
            <person name="Jones G."/>
            <person name="Ransome R.D."/>
            <person name="Dechmann D.K.N."/>
            <person name="Locatelli A.G."/>
            <person name="Puechmaille S.J."/>
            <person name="Fedrigo O."/>
            <person name="Jarvis E.D."/>
            <person name="Hiller M."/>
            <person name="Vernes S.C."/>
            <person name="Myers E.W."/>
            <person name="Teeling E.C."/>
        </authorList>
    </citation>
    <scope>NUCLEOTIDE SEQUENCE [LARGE SCALE GENOMIC DNA]</scope>
    <source>
        <strain evidence="22">MRouAeg1</strain>
        <tissue evidence="22">Muscle</tissue>
    </source>
</reference>
<dbReference type="SUPFAM" id="SSF55486">
    <property type="entry name" value="Metalloproteases ('zincins'), catalytic domain"/>
    <property type="match status" value="1"/>
</dbReference>
<dbReference type="PANTHER" id="PTHR10127:SF855">
    <property type="entry name" value="ASTACIN-LIKE METALLOENDOPEPTIDASE"/>
    <property type="match status" value="1"/>
</dbReference>
<evidence type="ECO:0000256" key="4">
    <source>
        <dbReference type="ARBA" id="ARBA00022670"/>
    </source>
</evidence>
<protein>
    <recommendedName>
        <fullName evidence="19">Metalloendopeptidase</fullName>
        <ecNumber evidence="19">3.4.24.-</ecNumber>
    </recommendedName>
</protein>
<evidence type="ECO:0000256" key="19">
    <source>
        <dbReference type="RuleBase" id="RU361183"/>
    </source>
</evidence>
<dbReference type="Gene3D" id="3.40.390.10">
    <property type="entry name" value="Collagenase (Catalytic Domain)"/>
    <property type="match status" value="1"/>
</dbReference>
<dbReference type="OrthoDB" id="291007at2759"/>
<dbReference type="GO" id="GO:0007338">
    <property type="term" value="P:single fertilization"/>
    <property type="evidence" value="ECO:0007669"/>
    <property type="project" value="UniProtKB-KW"/>
</dbReference>
<evidence type="ECO:0000256" key="17">
    <source>
        <dbReference type="ARBA" id="ARBA00065652"/>
    </source>
</evidence>
<keyword evidence="9 18" id="KW-0482">Metalloprotease</keyword>
<dbReference type="EC" id="3.4.24.-" evidence="19"/>
<feature type="active site" evidence="18">
    <location>
        <position position="178"/>
    </location>
</feature>
<evidence type="ECO:0000256" key="6">
    <source>
        <dbReference type="ARBA" id="ARBA00022729"/>
    </source>
</evidence>
<keyword evidence="11" id="KW-0865">Zymogen</keyword>
<dbReference type="InterPro" id="IPR001506">
    <property type="entry name" value="Peptidase_M12A"/>
</dbReference>
<keyword evidence="3" id="KW-0963">Cytoplasm</keyword>
<evidence type="ECO:0000256" key="18">
    <source>
        <dbReference type="PROSITE-ProRule" id="PRU01211"/>
    </source>
</evidence>
<sequence>MGGLWPWVLGLLSLPGWILGAPPASSCPGACGNSFSSLASEETQMSWDKDIPAINQGLIPEETPESSFLLEGDILRPSPFHLFSATSNKWPKDGDIVEVPFLLSSQYDEPSREVILQAFAEFERFTCIRFVTYHGQRDFISIVPMPGCFSSVGRSGGMQVVSLALTCLQRGPGIVLHELMHVLGFWHEHARADRDRYIRINWDEILPGFEINFIKSRSSNMLVPYDYSSVMHYGRLAFSRRGLPTITPLWAPSVHIGQRWNLSISDISRVDRFYDCSPSGPRPRGGGFQAQGQGKRPPPASPPPLQRLLEVLSAESRSPDPRARESPQEWESPALEKFHVKASARQPQTPASSPRSGSGAGIPGHALEQSSLAQEPTVPSAPSLEAEDPVLGPFSGMPRDGACGFCPQVGRVLSAQSSWVS</sequence>
<keyword evidence="8 18" id="KW-0862">Zinc</keyword>
<dbReference type="GO" id="GO:0004222">
    <property type="term" value="F:metalloendopeptidase activity"/>
    <property type="evidence" value="ECO:0007669"/>
    <property type="project" value="UniProtKB-UniRule"/>
</dbReference>
<dbReference type="GO" id="GO:0060473">
    <property type="term" value="C:cortical granule"/>
    <property type="evidence" value="ECO:0007669"/>
    <property type="project" value="UniProtKB-SubCell"/>
</dbReference>
<keyword evidence="2" id="KW-1003">Cell membrane</keyword>
<evidence type="ECO:0000256" key="13">
    <source>
        <dbReference type="ARBA" id="ARBA00023279"/>
    </source>
</evidence>
<comment type="subunit">
    <text evidence="17">Interacts (via N-terminal domain) with SPACA3; the interaction occurs during fertilization.</text>
</comment>
<keyword evidence="23" id="KW-1185">Reference proteome</keyword>
<dbReference type="FunFam" id="3.40.390.10:FF:000036">
    <property type="entry name" value="Metalloendopeptidase"/>
    <property type="match status" value="1"/>
</dbReference>
<feature type="binding site" evidence="18">
    <location>
        <position position="177"/>
    </location>
    <ligand>
        <name>Zn(2+)</name>
        <dbReference type="ChEBI" id="CHEBI:29105"/>
        <note>catalytic</note>
    </ligand>
</feature>
<feature type="binding site" evidence="18">
    <location>
        <position position="181"/>
    </location>
    <ligand>
        <name>Zn(2+)</name>
        <dbReference type="ChEBI" id="CHEBI:29105"/>
        <note>catalytic</note>
    </ligand>
</feature>
<evidence type="ECO:0000313" key="23">
    <source>
        <dbReference type="Proteomes" id="UP000593571"/>
    </source>
</evidence>
<name>A0A7J8FE42_ROUAE</name>
<dbReference type="GO" id="GO:0006508">
    <property type="term" value="P:proteolysis"/>
    <property type="evidence" value="ECO:0007669"/>
    <property type="project" value="UniProtKB-KW"/>
</dbReference>
<dbReference type="GO" id="GO:0008270">
    <property type="term" value="F:zinc ion binding"/>
    <property type="evidence" value="ECO:0007669"/>
    <property type="project" value="UniProtKB-UniRule"/>
</dbReference>
<proteinExistence type="predicted"/>
<feature type="region of interest" description="Disordered" evidence="20">
    <location>
        <begin position="341"/>
        <end position="403"/>
    </location>
</feature>
<evidence type="ECO:0000256" key="11">
    <source>
        <dbReference type="ARBA" id="ARBA00023145"/>
    </source>
</evidence>
<dbReference type="InterPro" id="IPR006026">
    <property type="entry name" value="Peptidase_Metallo"/>
</dbReference>
<evidence type="ECO:0000256" key="8">
    <source>
        <dbReference type="ARBA" id="ARBA00022833"/>
    </source>
</evidence>
<dbReference type="GO" id="GO:0005886">
    <property type="term" value="C:plasma membrane"/>
    <property type="evidence" value="ECO:0007669"/>
    <property type="project" value="UniProtKB-SubCell"/>
</dbReference>
<evidence type="ECO:0000256" key="1">
    <source>
        <dbReference type="ARBA" id="ARBA00004236"/>
    </source>
</evidence>
<keyword evidence="14" id="KW-0968">Cytoplasmic vesicle</keyword>
<evidence type="ECO:0000256" key="9">
    <source>
        <dbReference type="ARBA" id="ARBA00023049"/>
    </source>
</evidence>
<comment type="function">
    <text evidence="16">Oocyte-specific oolemmal receptor involved in sperm and egg adhesion and fertilization. Plays a role in the polyspermy inhibition. Probably acts as a protease for the post-fertilization cleavage of ZP2. Cleaves the sperm-binding ZP2 at the surface of the zona pellucida after fertilization and cortical granule exocytosis, rendering the zona pellucida unable to support further sperm binding.</text>
</comment>
<keyword evidence="7 18" id="KW-0378">Hydrolase</keyword>
<evidence type="ECO:0000256" key="10">
    <source>
        <dbReference type="ARBA" id="ARBA00023136"/>
    </source>
</evidence>
<feature type="signal peptide" evidence="19">
    <location>
        <begin position="1"/>
        <end position="20"/>
    </location>
</feature>
<keyword evidence="12" id="KW-1015">Disulfide bond</keyword>
<dbReference type="PANTHER" id="PTHR10127">
    <property type="entry name" value="DISCOIDIN, CUB, EGF, LAMININ , AND ZINC METALLOPROTEASE DOMAIN CONTAINING"/>
    <property type="match status" value="1"/>
</dbReference>
<evidence type="ECO:0000256" key="5">
    <source>
        <dbReference type="ARBA" id="ARBA00022723"/>
    </source>
</evidence>
<organism evidence="22 23">
    <name type="scientific">Rousettus aegyptiacus</name>
    <name type="common">Egyptian fruit bat</name>
    <name type="synonym">Pteropus aegyptiacus</name>
    <dbReference type="NCBI Taxonomy" id="9407"/>
    <lineage>
        <taxon>Eukaryota</taxon>
        <taxon>Metazoa</taxon>
        <taxon>Chordata</taxon>
        <taxon>Craniata</taxon>
        <taxon>Vertebrata</taxon>
        <taxon>Euteleostomi</taxon>
        <taxon>Mammalia</taxon>
        <taxon>Eutheria</taxon>
        <taxon>Laurasiatheria</taxon>
        <taxon>Chiroptera</taxon>
        <taxon>Yinpterochiroptera</taxon>
        <taxon>Pteropodoidea</taxon>
        <taxon>Pteropodidae</taxon>
        <taxon>Rousettinae</taxon>
        <taxon>Rousettus</taxon>
    </lineage>
</organism>
<comment type="caution">
    <text evidence="22">The sequence shown here is derived from an EMBL/GenBank/DDBJ whole genome shotgun (WGS) entry which is preliminary data.</text>
</comment>
<evidence type="ECO:0000256" key="3">
    <source>
        <dbReference type="ARBA" id="ARBA00022490"/>
    </source>
</evidence>
<keyword evidence="4 18" id="KW-0645">Protease</keyword>